<evidence type="ECO:0000256" key="6">
    <source>
        <dbReference type="ARBA" id="ARBA00022777"/>
    </source>
</evidence>
<dbReference type="CDD" id="cd00082">
    <property type="entry name" value="HisKA"/>
    <property type="match status" value="1"/>
</dbReference>
<dbReference type="SUPFAM" id="SSF47384">
    <property type="entry name" value="Homodimeric domain of signal transducing histidine kinase"/>
    <property type="match status" value="1"/>
</dbReference>
<comment type="subcellular location">
    <subcellularLocation>
        <location evidence="2">Membrane</location>
    </subcellularLocation>
</comment>
<dbReference type="InterPro" id="IPR050736">
    <property type="entry name" value="Sensor_HK_Regulatory"/>
</dbReference>
<keyword evidence="7" id="KW-0902">Two-component regulatory system</keyword>
<gene>
    <name evidence="11" type="primary">walK_3</name>
    <name evidence="11" type="ORF">DSM106044_02897</name>
</gene>
<evidence type="ECO:0000256" key="9">
    <source>
        <dbReference type="SAM" id="Phobius"/>
    </source>
</evidence>
<keyword evidence="8 9" id="KW-0472">Membrane</keyword>
<evidence type="ECO:0000313" key="12">
    <source>
        <dbReference type="Proteomes" id="UP000306509"/>
    </source>
</evidence>
<dbReference type="SUPFAM" id="SSF55874">
    <property type="entry name" value="ATPase domain of HSP90 chaperone/DNA topoisomerase II/histidine kinase"/>
    <property type="match status" value="1"/>
</dbReference>
<evidence type="ECO:0000256" key="5">
    <source>
        <dbReference type="ARBA" id="ARBA00022679"/>
    </source>
</evidence>
<dbReference type="InterPro" id="IPR003661">
    <property type="entry name" value="HisK_dim/P_dom"/>
</dbReference>
<dbReference type="PANTHER" id="PTHR43711">
    <property type="entry name" value="TWO-COMPONENT HISTIDINE KINASE"/>
    <property type="match status" value="1"/>
</dbReference>
<keyword evidence="12" id="KW-1185">Reference proteome</keyword>
<keyword evidence="9" id="KW-1133">Transmembrane helix</keyword>
<comment type="caution">
    <text evidence="11">The sequence shown here is derived from an EMBL/GenBank/DDBJ whole genome shotgun (WGS) entry which is preliminary data.</text>
</comment>
<dbReference type="PRINTS" id="PR00344">
    <property type="entry name" value="BCTRLSENSOR"/>
</dbReference>
<evidence type="ECO:0000256" key="3">
    <source>
        <dbReference type="ARBA" id="ARBA00012438"/>
    </source>
</evidence>
<dbReference type="PANTHER" id="PTHR43711:SF1">
    <property type="entry name" value="HISTIDINE KINASE 1"/>
    <property type="match status" value="1"/>
</dbReference>
<dbReference type="EC" id="2.7.13.3" evidence="3"/>
<dbReference type="CDD" id="cd00075">
    <property type="entry name" value="HATPase"/>
    <property type="match status" value="1"/>
</dbReference>
<dbReference type="SMART" id="SM00388">
    <property type="entry name" value="HisKA"/>
    <property type="match status" value="1"/>
</dbReference>
<keyword evidence="6 11" id="KW-0418">Kinase</keyword>
<dbReference type="GO" id="GO:0016020">
    <property type="term" value="C:membrane"/>
    <property type="evidence" value="ECO:0007669"/>
    <property type="project" value="UniProtKB-SubCell"/>
</dbReference>
<dbReference type="InterPro" id="IPR004358">
    <property type="entry name" value="Sig_transdc_His_kin-like_C"/>
</dbReference>
<dbReference type="PROSITE" id="PS50109">
    <property type="entry name" value="HIS_KIN"/>
    <property type="match status" value="1"/>
</dbReference>
<dbReference type="Proteomes" id="UP000306509">
    <property type="component" value="Unassembled WGS sequence"/>
</dbReference>
<evidence type="ECO:0000259" key="10">
    <source>
        <dbReference type="PROSITE" id="PS50109"/>
    </source>
</evidence>
<protein>
    <recommendedName>
        <fullName evidence="3">histidine kinase</fullName>
        <ecNumber evidence="3">2.7.13.3</ecNumber>
    </recommendedName>
</protein>
<reference evidence="11 12" key="1">
    <citation type="journal article" date="2019" name="Anaerobe">
        <title>Detection of Robinsoniella peoriensis in multiple bone samples of a trauma patient.</title>
        <authorList>
            <person name="Schrottner P."/>
            <person name="Hartwich K."/>
            <person name="Bunk B."/>
            <person name="Schober I."/>
            <person name="Helbig S."/>
            <person name="Rudolph W.W."/>
            <person name="Gunzer F."/>
        </authorList>
    </citation>
    <scope>NUCLEOTIDE SEQUENCE [LARGE SCALE GENOMIC DNA]</scope>
    <source>
        <strain evidence="11 12">DSM 106044</strain>
    </source>
</reference>
<evidence type="ECO:0000256" key="1">
    <source>
        <dbReference type="ARBA" id="ARBA00000085"/>
    </source>
</evidence>
<keyword evidence="5 11" id="KW-0808">Transferase</keyword>
<keyword evidence="9" id="KW-0812">Transmembrane</keyword>
<dbReference type="RefSeq" id="WP_138002696.1">
    <property type="nucleotide sequence ID" value="NZ_QGQD01000057.1"/>
</dbReference>
<evidence type="ECO:0000313" key="11">
    <source>
        <dbReference type="EMBL" id="TLD00229.1"/>
    </source>
</evidence>
<dbReference type="FunFam" id="3.30.565.10:FF:000006">
    <property type="entry name" value="Sensor histidine kinase WalK"/>
    <property type="match status" value="1"/>
</dbReference>
<keyword evidence="4" id="KW-0597">Phosphoprotein</keyword>
<comment type="catalytic activity">
    <reaction evidence="1">
        <text>ATP + protein L-histidine = ADP + protein N-phospho-L-histidine.</text>
        <dbReference type="EC" id="2.7.13.3"/>
    </reaction>
</comment>
<organism evidence="11 12">
    <name type="scientific">Robinsoniella peoriensis</name>
    <dbReference type="NCBI Taxonomy" id="180332"/>
    <lineage>
        <taxon>Bacteria</taxon>
        <taxon>Bacillati</taxon>
        <taxon>Bacillota</taxon>
        <taxon>Clostridia</taxon>
        <taxon>Lachnospirales</taxon>
        <taxon>Lachnospiraceae</taxon>
        <taxon>Robinsoniella</taxon>
    </lineage>
</organism>
<dbReference type="GO" id="GO:0000155">
    <property type="term" value="F:phosphorelay sensor kinase activity"/>
    <property type="evidence" value="ECO:0007669"/>
    <property type="project" value="InterPro"/>
</dbReference>
<dbReference type="STRING" id="180332.GCA_000797495_05103"/>
<sequence length="430" mass="48606">MFKKLHLQMTFFCTLITGLILVTMTTLCLYIVESGMNDRSYTSFLDNLNTMLTHFESQSTISHQWILQMEANYHIKLNILDNDTPLFSQQLNSDQEVSVIFEEAAEKARTDYDFNDAGISPANILSRHVEFKMKGSNGQNYYSSVALIPKDNGYLKVTVLYPLDNLEHDIMVQRALFALLDLLAIGMLTIFSWHFTKRMIQPIKESRERQVQFIAAASHELRSPLTVILTSLSAMKVADKNQSEQFAESIQSEGQRMSRLIDDMLTLANADNRTWSIHPSDIELDTLLLQTYEKYERIARDKGLTLDVDLPEDIPPTYPCDGERVAQVLSILIDNAMSYTPKGGRIKLGLKTEASRIQLYVADNGPGVPDESKKSIFDRFYRVDKAHKDKAHFGLGLCIAKEIVKLHRGKIAVEDTPGGGATFIVTLPQN</sequence>
<name>A0A4U8Q6W3_9FIRM</name>
<dbReference type="Gene3D" id="1.10.287.130">
    <property type="match status" value="1"/>
</dbReference>
<dbReference type="Pfam" id="PF02518">
    <property type="entry name" value="HATPase_c"/>
    <property type="match status" value="1"/>
</dbReference>
<proteinExistence type="predicted"/>
<evidence type="ECO:0000256" key="7">
    <source>
        <dbReference type="ARBA" id="ARBA00023012"/>
    </source>
</evidence>
<feature type="transmembrane region" description="Helical" evidence="9">
    <location>
        <begin position="175"/>
        <end position="195"/>
    </location>
</feature>
<dbReference type="InterPro" id="IPR036097">
    <property type="entry name" value="HisK_dim/P_sf"/>
</dbReference>
<dbReference type="InterPro" id="IPR005467">
    <property type="entry name" value="His_kinase_dom"/>
</dbReference>
<evidence type="ECO:0000256" key="4">
    <source>
        <dbReference type="ARBA" id="ARBA00022553"/>
    </source>
</evidence>
<evidence type="ECO:0000256" key="2">
    <source>
        <dbReference type="ARBA" id="ARBA00004370"/>
    </source>
</evidence>
<dbReference type="InterPro" id="IPR036890">
    <property type="entry name" value="HATPase_C_sf"/>
</dbReference>
<dbReference type="SMART" id="SM00387">
    <property type="entry name" value="HATPase_c"/>
    <property type="match status" value="1"/>
</dbReference>
<dbReference type="EMBL" id="QGQD01000057">
    <property type="protein sequence ID" value="TLD00229.1"/>
    <property type="molecule type" value="Genomic_DNA"/>
</dbReference>
<dbReference type="InterPro" id="IPR003594">
    <property type="entry name" value="HATPase_dom"/>
</dbReference>
<feature type="domain" description="Histidine kinase" evidence="10">
    <location>
        <begin position="216"/>
        <end position="430"/>
    </location>
</feature>
<feature type="transmembrane region" description="Helical" evidence="9">
    <location>
        <begin position="12"/>
        <end position="32"/>
    </location>
</feature>
<dbReference type="AlphaFoldDB" id="A0A4U8Q6W3"/>
<dbReference type="Gene3D" id="3.30.565.10">
    <property type="entry name" value="Histidine kinase-like ATPase, C-terminal domain"/>
    <property type="match status" value="1"/>
</dbReference>
<evidence type="ECO:0000256" key="8">
    <source>
        <dbReference type="ARBA" id="ARBA00023136"/>
    </source>
</evidence>
<dbReference type="FunFam" id="1.10.287.130:FF:000001">
    <property type="entry name" value="Two-component sensor histidine kinase"/>
    <property type="match status" value="1"/>
</dbReference>
<accession>A0A4U8Q6W3</accession>
<dbReference type="Pfam" id="PF00512">
    <property type="entry name" value="HisKA"/>
    <property type="match status" value="1"/>
</dbReference>